<dbReference type="HAMAP" id="MF_01810">
    <property type="entry name" value="YidC_type1"/>
    <property type="match status" value="1"/>
</dbReference>
<keyword evidence="17" id="KW-1185">Reference proteome</keyword>
<dbReference type="RefSeq" id="WP_221596184.1">
    <property type="nucleotide sequence ID" value="NZ_JAIGNQ010000001.1"/>
</dbReference>
<comment type="subcellular location">
    <subcellularLocation>
        <location evidence="1">Cell inner membrane</location>
        <topology evidence="1">Multi-pass membrane protein</topology>
    </subcellularLocation>
    <subcellularLocation>
        <location evidence="13">Cell membrane</location>
        <topology evidence="13">Multi-pass membrane protein</topology>
    </subcellularLocation>
</comment>
<evidence type="ECO:0000259" key="15">
    <source>
        <dbReference type="Pfam" id="PF14849"/>
    </source>
</evidence>
<comment type="caution">
    <text evidence="13">Lacks conserved residue(s) required for the propagation of feature annotation.</text>
</comment>
<dbReference type="PANTHER" id="PTHR12428">
    <property type="entry name" value="OXA1"/>
    <property type="match status" value="1"/>
</dbReference>
<comment type="similarity">
    <text evidence="2 13">Belongs to the OXA1/ALB3/YidC family. Type 1 subfamily.</text>
</comment>
<keyword evidence="10 13" id="KW-0143">Chaperone</keyword>
<dbReference type="InterPro" id="IPR047196">
    <property type="entry name" value="YidC_ALB_C"/>
</dbReference>
<proteinExistence type="inferred from homology"/>
<accession>A0ABS7JGL6</accession>
<evidence type="ECO:0000256" key="3">
    <source>
        <dbReference type="ARBA" id="ARBA00015325"/>
    </source>
</evidence>
<evidence type="ECO:0000256" key="11">
    <source>
        <dbReference type="ARBA" id="ARBA00033245"/>
    </source>
</evidence>
<dbReference type="NCBIfam" id="TIGR03592">
    <property type="entry name" value="yidC_oxa1_cterm"/>
    <property type="match status" value="1"/>
</dbReference>
<feature type="domain" description="Membrane insertase YidC/Oxa/ALB C-terminal" evidence="14">
    <location>
        <begin position="372"/>
        <end position="571"/>
    </location>
</feature>
<feature type="domain" description="Membrane insertase YidC N-terminal" evidence="15">
    <location>
        <begin position="89"/>
        <end position="361"/>
    </location>
</feature>
<evidence type="ECO:0000256" key="2">
    <source>
        <dbReference type="ARBA" id="ARBA00010527"/>
    </source>
</evidence>
<dbReference type="Pfam" id="PF14849">
    <property type="entry name" value="YidC_periplas"/>
    <property type="match status" value="1"/>
</dbReference>
<evidence type="ECO:0000256" key="1">
    <source>
        <dbReference type="ARBA" id="ARBA00004429"/>
    </source>
</evidence>
<dbReference type="InterPro" id="IPR038221">
    <property type="entry name" value="YidC_periplasmic_sf"/>
</dbReference>
<dbReference type="Proteomes" id="UP000776651">
    <property type="component" value="Unassembled WGS sequence"/>
</dbReference>
<feature type="transmembrane region" description="Helical" evidence="13">
    <location>
        <begin position="372"/>
        <end position="391"/>
    </location>
</feature>
<dbReference type="NCBIfam" id="NF002353">
    <property type="entry name" value="PRK01318.1-4"/>
    <property type="match status" value="1"/>
</dbReference>
<evidence type="ECO:0000256" key="13">
    <source>
        <dbReference type="HAMAP-Rule" id="MF_01810"/>
    </source>
</evidence>
<evidence type="ECO:0000259" key="14">
    <source>
        <dbReference type="Pfam" id="PF02096"/>
    </source>
</evidence>
<dbReference type="EMBL" id="JAIGNQ010000001">
    <property type="protein sequence ID" value="MBX7486887.1"/>
    <property type="molecule type" value="Genomic_DNA"/>
</dbReference>
<dbReference type="InterPro" id="IPR028053">
    <property type="entry name" value="Membr_insert_YidC_N"/>
</dbReference>
<evidence type="ECO:0000256" key="7">
    <source>
        <dbReference type="ARBA" id="ARBA00022927"/>
    </source>
</evidence>
<comment type="subunit">
    <text evidence="13">Interacts with the Sec translocase complex via SecD. Specifically interacts with transmembrane segments of nascent integral membrane proteins during membrane integration.</text>
</comment>
<protein>
    <recommendedName>
        <fullName evidence="3 13">Membrane protein insertase YidC</fullName>
    </recommendedName>
    <alternativeName>
        <fullName evidence="12 13">Foldase YidC</fullName>
    </alternativeName>
    <alternativeName>
        <fullName evidence="11 13">Membrane integrase YidC</fullName>
    </alternativeName>
    <alternativeName>
        <fullName evidence="13">Membrane protein YidC</fullName>
    </alternativeName>
</protein>
<sequence>MDNHRNVIIAIALSFLLLVGWTSAMDFFYPQPEQALVQDKADTPAEQAAIADGQAPAATRHTRTGGLVDPALQAQEKADLKTALASPQRIRIDAPRVAGSINLRGGVVDDVVLKDHMEGTGNDSEPVRLFSPNGTPAQQFAQFGYLINGTRIADDAVWQADGRVLTSETPVTLTHDLGDGVSASIRYSIDDEYMFTVEQKVTNTGPNPAVVQPYGYVNRTSRTASEDLWIAHSGPIGVFADAADYGIDYDDVDEAQTITPAGRPSWSGFADIYWLSALVPQTGSAPTATFRALGNEIYRADMIYDAVTLPAGQALTTTSRLFAGAKESVVLDRYEDAGLQKFGLAIDWGWFRWFEKPMLWLLRTIYEAVGNFGIAIIALTFIVRGLMFPIAQKGFASMAEMKAIQPKMKAIQEKYKDDKQKQQQEIMALYKQEKVNPVAGCLPMLLQIPVFFALYKVLVLGIEMRHREFLWIKDLAAPDPANLANALSLVGIQVPQFLMIVFGVGVLAVMLGFTMWLTFKLNPSAMDPMQQQIFNIMPWILMFVMAPFAAGLLLYWVTSNILTVAQQKYLYSRHPQLRAAIDEEKAKKAAEAEAKARG</sequence>
<feature type="transmembrane region" description="Helical" evidence="13">
    <location>
        <begin position="539"/>
        <end position="557"/>
    </location>
</feature>
<dbReference type="Gene3D" id="2.70.98.90">
    <property type="match status" value="1"/>
</dbReference>
<dbReference type="Pfam" id="PF02096">
    <property type="entry name" value="60KD_IMP"/>
    <property type="match status" value="1"/>
</dbReference>
<dbReference type="PRINTS" id="PR00701">
    <property type="entry name" value="60KDINNERMP"/>
</dbReference>
<evidence type="ECO:0000256" key="4">
    <source>
        <dbReference type="ARBA" id="ARBA00022448"/>
    </source>
</evidence>
<comment type="caution">
    <text evidence="16">The sequence shown here is derived from an EMBL/GenBank/DDBJ whole genome shotgun (WGS) entry which is preliminary data.</text>
</comment>
<keyword evidence="4 13" id="KW-0813">Transport</keyword>
<dbReference type="CDD" id="cd20070">
    <property type="entry name" value="5TM_YidC_Alb3"/>
    <property type="match status" value="1"/>
</dbReference>
<evidence type="ECO:0000256" key="8">
    <source>
        <dbReference type="ARBA" id="ARBA00022989"/>
    </source>
</evidence>
<evidence type="ECO:0000313" key="16">
    <source>
        <dbReference type="EMBL" id="MBX7486887.1"/>
    </source>
</evidence>
<gene>
    <name evidence="13 16" type="primary">yidC</name>
    <name evidence="16" type="ORF">K3177_00010</name>
</gene>
<dbReference type="InterPro" id="IPR028055">
    <property type="entry name" value="YidC/Oxa/ALB_C"/>
</dbReference>
<organism evidence="16 17">
    <name type="scientific">Qipengyuania pacifica</name>
    <dbReference type="NCBI Taxonomy" id="2860199"/>
    <lineage>
        <taxon>Bacteria</taxon>
        <taxon>Pseudomonadati</taxon>
        <taxon>Pseudomonadota</taxon>
        <taxon>Alphaproteobacteria</taxon>
        <taxon>Sphingomonadales</taxon>
        <taxon>Erythrobacteraceae</taxon>
        <taxon>Qipengyuania</taxon>
    </lineage>
</organism>
<evidence type="ECO:0000313" key="17">
    <source>
        <dbReference type="Proteomes" id="UP000776651"/>
    </source>
</evidence>
<comment type="function">
    <text evidence="13">Required for the insertion and/or proper folding and/or complex formation of integral membrane proteins into the membrane. Involved in integration of membrane proteins that insert both dependently and independently of the Sec translocase complex, as well as at least some lipoproteins. Aids folding of multispanning membrane proteins.</text>
</comment>
<feature type="transmembrane region" description="Helical" evidence="13">
    <location>
        <begin position="497"/>
        <end position="519"/>
    </location>
</feature>
<dbReference type="PRINTS" id="PR01900">
    <property type="entry name" value="YIDCPROTEIN"/>
</dbReference>
<evidence type="ECO:0000256" key="12">
    <source>
        <dbReference type="ARBA" id="ARBA00033342"/>
    </source>
</evidence>
<keyword evidence="5 13" id="KW-1003">Cell membrane</keyword>
<keyword evidence="9 13" id="KW-0472">Membrane</keyword>
<dbReference type="CDD" id="cd19961">
    <property type="entry name" value="EcYidC-like_peri"/>
    <property type="match status" value="1"/>
</dbReference>
<keyword evidence="6 13" id="KW-0812">Transmembrane</keyword>
<dbReference type="NCBIfam" id="TIGR03593">
    <property type="entry name" value="yidC_nterm"/>
    <property type="match status" value="1"/>
</dbReference>
<evidence type="ECO:0000256" key="5">
    <source>
        <dbReference type="ARBA" id="ARBA00022475"/>
    </source>
</evidence>
<evidence type="ECO:0000256" key="9">
    <source>
        <dbReference type="ARBA" id="ARBA00023136"/>
    </source>
</evidence>
<dbReference type="InterPro" id="IPR019998">
    <property type="entry name" value="Membr_insert_YidC"/>
</dbReference>
<evidence type="ECO:0000256" key="10">
    <source>
        <dbReference type="ARBA" id="ARBA00023186"/>
    </source>
</evidence>
<dbReference type="PANTHER" id="PTHR12428:SF65">
    <property type="entry name" value="CYTOCHROME C OXIDASE ASSEMBLY PROTEIN COX18, MITOCHONDRIAL"/>
    <property type="match status" value="1"/>
</dbReference>
<evidence type="ECO:0000256" key="6">
    <source>
        <dbReference type="ARBA" id="ARBA00022692"/>
    </source>
</evidence>
<name>A0ABS7JGL6_9SPHN</name>
<keyword evidence="8 13" id="KW-1133">Transmembrane helix</keyword>
<keyword evidence="7 13" id="KW-0653">Protein transport</keyword>
<reference evidence="16 17" key="1">
    <citation type="submission" date="2021-08" db="EMBL/GenBank/DDBJ databases">
        <title>Comparative Genomics Analysis of the Genus Qipengyuania Reveals Extensive Genetic Diversity and Metabolic Versatility, Including the Description of Fifteen Novel Species.</title>
        <authorList>
            <person name="Liu Y."/>
        </authorList>
    </citation>
    <scope>NUCLEOTIDE SEQUENCE [LARGE SCALE GENOMIC DNA]</scope>
    <source>
        <strain evidence="16 17">GH25</strain>
    </source>
</reference>
<dbReference type="InterPro" id="IPR001708">
    <property type="entry name" value="YidC/ALB3/OXA1/COX18"/>
</dbReference>